<dbReference type="GO" id="GO:0005743">
    <property type="term" value="C:mitochondrial inner membrane"/>
    <property type="evidence" value="ECO:0007669"/>
    <property type="project" value="UniProtKB-SubCell"/>
</dbReference>
<dbReference type="GO" id="GO:0006979">
    <property type="term" value="P:response to oxidative stress"/>
    <property type="evidence" value="ECO:0007669"/>
    <property type="project" value="TreeGrafter"/>
</dbReference>
<gene>
    <name evidence="3" type="ORF">NPX13_g10709</name>
</gene>
<accession>A0A9W8N463</accession>
<evidence type="ECO:0000256" key="2">
    <source>
        <dbReference type="RuleBase" id="RU363103"/>
    </source>
</evidence>
<evidence type="ECO:0000313" key="4">
    <source>
        <dbReference type="Proteomes" id="UP001148614"/>
    </source>
</evidence>
<reference evidence="3" key="1">
    <citation type="submission" date="2022-07" db="EMBL/GenBank/DDBJ databases">
        <title>Genome Sequence of Xylaria arbuscula.</title>
        <authorList>
            <person name="Buettner E."/>
        </authorList>
    </citation>
    <scope>NUCLEOTIDE SEQUENCE</scope>
    <source>
        <strain evidence="3">VT107</strain>
    </source>
</reference>
<dbReference type="EMBL" id="JANPWZ010003139">
    <property type="protein sequence ID" value="KAJ3554096.1"/>
    <property type="molecule type" value="Genomic_DNA"/>
</dbReference>
<dbReference type="AlphaFoldDB" id="A0A9W8N463"/>
<dbReference type="InterPro" id="IPR007763">
    <property type="entry name" value="NDUFA12"/>
</dbReference>
<evidence type="ECO:0000313" key="3">
    <source>
        <dbReference type="EMBL" id="KAJ3554096.1"/>
    </source>
</evidence>
<dbReference type="Proteomes" id="UP001148614">
    <property type="component" value="Unassembled WGS sequence"/>
</dbReference>
<dbReference type="GO" id="GO:0045271">
    <property type="term" value="C:respiratory chain complex I"/>
    <property type="evidence" value="ECO:0007669"/>
    <property type="project" value="InterPro"/>
</dbReference>
<comment type="function">
    <text evidence="2">Accessory subunit of the mitochondrial membrane respiratory chain NADH dehydrogenase (Complex I), that is believed not to be involved in catalysis. Complex I functions in the transfer of electrons from NADH to the respiratory chain. The immediate electron acceptor for the enzyme is believed to be ubiquinone.</text>
</comment>
<keyword evidence="4" id="KW-1185">Reference proteome</keyword>
<evidence type="ECO:0000256" key="1">
    <source>
        <dbReference type="ARBA" id="ARBA00007355"/>
    </source>
</evidence>
<name>A0A9W8N463_9PEZI</name>
<comment type="similarity">
    <text evidence="1 2">Belongs to the complex I NDUFA12 subunit family.</text>
</comment>
<comment type="subcellular location">
    <subcellularLocation>
        <location evidence="2">Mitochondrion inner membrane</location>
        <topology evidence="2">Peripheral membrane protein</topology>
        <orientation evidence="2">Matrix side</orientation>
    </subcellularLocation>
</comment>
<keyword evidence="2" id="KW-0496">Mitochondrion</keyword>
<dbReference type="PANTHER" id="PTHR12910">
    <property type="entry name" value="NADH-UBIQUINONE OXIDOREDUCTASE SUBUNIT B17.2"/>
    <property type="match status" value="1"/>
</dbReference>
<dbReference type="Pfam" id="PF05071">
    <property type="entry name" value="NDUFA12"/>
    <property type="match status" value="1"/>
</dbReference>
<comment type="caution">
    <text evidence="3">The sequence shown here is derived from an EMBL/GenBank/DDBJ whole genome shotgun (WGS) entry which is preliminary data.</text>
</comment>
<dbReference type="PANTHER" id="PTHR12910:SF2">
    <property type="entry name" value="NADH DEHYDROGENASE [UBIQUINONE] 1 ALPHA SUBCOMPLEX SUBUNIT 12"/>
    <property type="match status" value="1"/>
</dbReference>
<keyword evidence="2" id="KW-0999">Mitochondrion inner membrane</keyword>
<keyword evidence="2" id="KW-0813">Transport</keyword>
<sequence length="208" mass="24329">MHITVRQICFYRNSYDWLCRHWPIPGRRAGPAEARLASIDEVNRQPPTATPDIIIHQRDRVRVLSCQSRLACHVYHHKDSSKPLEGRTQGCLAPIERDTKAGTLIGTDRWGNKYYENPEELPLRTRWVDYKTHDFDAAQIEPGWHAWISYLVDKPPTQDSLLQYKRRPWEDSDPKSIPSYTLSRGAYKPYNTVKSKITMWEPTAVERK</sequence>
<keyword evidence="2" id="KW-0472">Membrane</keyword>
<keyword evidence="2" id="KW-0249">Electron transport</keyword>
<organism evidence="3 4">
    <name type="scientific">Xylaria arbuscula</name>
    <dbReference type="NCBI Taxonomy" id="114810"/>
    <lineage>
        <taxon>Eukaryota</taxon>
        <taxon>Fungi</taxon>
        <taxon>Dikarya</taxon>
        <taxon>Ascomycota</taxon>
        <taxon>Pezizomycotina</taxon>
        <taxon>Sordariomycetes</taxon>
        <taxon>Xylariomycetidae</taxon>
        <taxon>Xylariales</taxon>
        <taxon>Xylariaceae</taxon>
        <taxon>Xylaria</taxon>
    </lineage>
</organism>
<dbReference type="VEuPathDB" id="FungiDB:F4678DRAFT_468284"/>
<proteinExistence type="inferred from homology"/>
<protein>
    <recommendedName>
        <fullName evidence="2">NADH dehydrogenase [ubiquinone] 1 alpha subcomplex subunit</fullName>
    </recommendedName>
</protein>
<keyword evidence="2" id="KW-0679">Respiratory chain</keyword>